<sequence>MNNLFTQNEKLFYIDIKDGVIFEGKFIEKNGNGIWIRLNGDALNTYVYSDLVEERVFNDYGLASEGLETIKKNLKARLLKDNAFIKDLTAKLKKSEGNLYATIIEGILHEKTNT</sequence>
<name>F1TAF5_9FIRM</name>
<protein>
    <submittedName>
        <fullName evidence="1">Uncharacterized protein</fullName>
    </submittedName>
</protein>
<comment type="caution">
    <text evidence="1">The sequence shown here is derived from an EMBL/GenBank/DDBJ whole genome shotgun (WGS) entry which is preliminary data.</text>
</comment>
<dbReference type="OrthoDB" id="1739612at2"/>
<reference evidence="1" key="1">
    <citation type="submission" date="2009-07" db="EMBL/GenBank/DDBJ databases">
        <authorList>
            <consortium name="US DOE Joint Genome Institute (JGI-PGF)"/>
            <person name="Lucas S."/>
            <person name="Copeland A."/>
            <person name="Lapidus A."/>
            <person name="Glavina del Rio T."/>
            <person name="Tice H."/>
            <person name="Bruce D."/>
            <person name="Goodwin L."/>
            <person name="Pitluck S."/>
            <person name="Larimer F."/>
            <person name="Land M.L."/>
            <person name="Mouttaki H."/>
            <person name="He Z."/>
            <person name="Zhou J."/>
            <person name="Hemme C.L."/>
        </authorList>
    </citation>
    <scope>NUCLEOTIDE SEQUENCE [LARGE SCALE GENOMIC DNA]</scope>
    <source>
        <strain evidence="1">DSM 2782</strain>
    </source>
</reference>
<evidence type="ECO:0000313" key="1">
    <source>
        <dbReference type="EMBL" id="EGD48498.1"/>
    </source>
</evidence>
<reference evidence="1" key="2">
    <citation type="submission" date="2011-01" db="EMBL/GenBank/DDBJ databases">
        <title>The Non-contiguous Finished genome of Clostridium papyrosolvens.</title>
        <authorList>
            <person name="Lucas S."/>
            <person name="Copeland A."/>
            <person name="Lapidus A."/>
            <person name="Cheng J.-F."/>
            <person name="Goodwin L."/>
            <person name="Pitluck S."/>
            <person name="Misra M."/>
            <person name="Chertkov O."/>
            <person name="Detter J.C."/>
            <person name="Han C."/>
            <person name="Tapia R."/>
            <person name="Land M."/>
            <person name="Hauser L."/>
            <person name="Kyrpides N."/>
            <person name="Ivanova N."/>
            <person name="Pagani I."/>
            <person name="Mouttaki H."/>
            <person name="He Z."/>
            <person name="Zhou J."/>
            <person name="Hemme C.L."/>
            <person name="Woyke T."/>
        </authorList>
    </citation>
    <scope>NUCLEOTIDE SEQUENCE [LARGE SCALE GENOMIC DNA]</scope>
    <source>
        <strain evidence="1">DSM 2782</strain>
    </source>
</reference>
<dbReference type="RefSeq" id="WP_004617563.1">
    <property type="nucleotide sequence ID" value="NZ_ACXX02000003.1"/>
</dbReference>
<accession>F1TAF5</accession>
<organism evidence="1 2">
    <name type="scientific">Ruminiclostridium papyrosolvens DSM 2782</name>
    <dbReference type="NCBI Taxonomy" id="588581"/>
    <lineage>
        <taxon>Bacteria</taxon>
        <taxon>Bacillati</taxon>
        <taxon>Bacillota</taxon>
        <taxon>Clostridia</taxon>
        <taxon>Eubacteriales</taxon>
        <taxon>Oscillospiraceae</taxon>
        <taxon>Ruminiclostridium</taxon>
    </lineage>
</organism>
<keyword evidence="2" id="KW-1185">Reference proteome</keyword>
<dbReference type="Proteomes" id="UP000003860">
    <property type="component" value="Unassembled WGS sequence"/>
</dbReference>
<gene>
    <name evidence="1" type="ORF">Cpap_2920</name>
</gene>
<dbReference type="STRING" id="588581.Cpap_2920"/>
<evidence type="ECO:0000313" key="2">
    <source>
        <dbReference type="Proteomes" id="UP000003860"/>
    </source>
</evidence>
<dbReference type="EMBL" id="ACXX02000003">
    <property type="protein sequence ID" value="EGD48498.1"/>
    <property type="molecule type" value="Genomic_DNA"/>
</dbReference>
<proteinExistence type="predicted"/>
<dbReference type="AlphaFoldDB" id="F1TAF5"/>